<organism evidence="1 2">
    <name type="scientific">Pristionchus pacificus</name>
    <name type="common">Parasitic nematode worm</name>
    <dbReference type="NCBI Taxonomy" id="54126"/>
    <lineage>
        <taxon>Eukaryota</taxon>
        <taxon>Metazoa</taxon>
        <taxon>Ecdysozoa</taxon>
        <taxon>Nematoda</taxon>
        <taxon>Chromadorea</taxon>
        <taxon>Rhabditida</taxon>
        <taxon>Rhabditina</taxon>
        <taxon>Diplogasteromorpha</taxon>
        <taxon>Diplogasteroidea</taxon>
        <taxon>Neodiplogasteridae</taxon>
        <taxon>Pristionchus</taxon>
    </lineage>
</organism>
<accession>A0A2A6CV24</accession>
<keyword evidence="2" id="KW-1185">Reference proteome</keyword>
<reference evidence="2" key="1">
    <citation type="journal article" date="2008" name="Nat. Genet.">
        <title>The Pristionchus pacificus genome provides a unique perspective on nematode lifestyle and parasitism.</title>
        <authorList>
            <person name="Dieterich C."/>
            <person name="Clifton S.W."/>
            <person name="Schuster L.N."/>
            <person name="Chinwalla A."/>
            <person name="Delehaunty K."/>
            <person name="Dinkelacker I."/>
            <person name="Fulton L."/>
            <person name="Fulton R."/>
            <person name="Godfrey J."/>
            <person name="Minx P."/>
            <person name="Mitreva M."/>
            <person name="Roeseler W."/>
            <person name="Tian H."/>
            <person name="Witte H."/>
            <person name="Yang S.P."/>
            <person name="Wilson R.K."/>
            <person name="Sommer R.J."/>
        </authorList>
    </citation>
    <scope>NUCLEOTIDE SEQUENCE [LARGE SCALE GENOMIC DNA]</scope>
    <source>
        <strain evidence="2">PS312</strain>
    </source>
</reference>
<sequence length="81" mass="9554">MKKRCDPNMRMETVNEMQRLFNKVLCLFPHIATHISRVHQLLRITTPFDDIDLLIVMIIVIPINTLTVSTRVSEKRQIIPR</sequence>
<dbReference type="EnsemblMetazoa" id="PPA20310.1">
    <property type="protein sequence ID" value="PPA20310.1"/>
    <property type="gene ID" value="WBGene00109864"/>
</dbReference>
<evidence type="ECO:0000313" key="1">
    <source>
        <dbReference type="EnsemblMetazoa" id="PPA20310.1"/>
    </source>
</evidence>
<dbReference type="AlphaFoldDB" id="A0A2A6CV24"/>
<reference evidence="1" key="2">
    <citation type="submission" date="2022-06" db="UniProtKB">
        <authorList>
            <consortium name="EnsemblMetazoa"/>
        </authorList>
    </citation>
    <scope>IDENTIFICATION</scope>
    <source>
        <strain evidence="1">PS312</strain>
    </source>
</reference>
<evidence type="ECO:0000313" key="2">
    <source>
        <dbReference type="Proteomes" id="UP000005239"/>
    </source>
</evidence>
<accession>A0A8R1UES8</accession>
<dbReference type="Proteomes" id="UP000005239">
    <property type="component" value="Unassembled WGS sequence"/>
</dbReference>
<proteinExistence type="predicted"/>
<gene>
    <name evidence="1" type="primary">WBGene00109864</name>
</gene>
<name>A0A2A6CV24_PRIPA</name>
<protein>
    <submittedName>
        <fullName evidence="1">Uncharacterized protein</fullName>
    </submittedName>
</protein>